<comment type="subcellular location">
    <subcellularLocation>
        <location evidence="2">Membrane</location>
        <topology evidence="2">Multi-pass membrane protein</topology>
    </subcellularLocation>
</comment>
<dbReference type="PANTHER" id="PTHR45569">
    <property type="entry name" value="SENSOR PROTEIN KDPD"/>
    <property type="match status" value="1"/>
</dbReference>
<evidence type="ECO:0000256" key="4">
    <source>
        <dbReference type="ARBA" id="ARBA00022553"/>
    </source>
</evidence>
<evidence type="ECO:0000256" key="11">
    <source>
        <dbReference type="ARBA" id="ARBA00023012"/>
    </source>
</evidence>
<dbReference type="SUPFAM" id="SSF47384">
    <property type="entry name" value="Homodimeric domain of signal transducing histidine kinase"/>
    <property type="match status" value="1"/>
</dbReference>
<dbReference type="Proteomes" id="UP000623509">
    <property type="component" value="Unassembled WGS sequence"/>
</dbReference>
<dbReference type="PRINTS" id="PR00344">
    <property type="entry name" value="BCTRLSENSOR"/>
</dbReference>
<evidence type="ECO:0000256" key="5">
    <source>
        <dbReference type="ARBA" id="ARBA00022679"/>
    </source>
</evidence>
<dbReference type="OrthoDB" id="9806130at2"/>
<dbReference type="Proteomes" id="UP000216107">
    <property type="component" value="Unassembled WGS sequence"/>
</dbReference>
<feature type="compositionally biased region" description="Polar residues" evidence="13">
    <location>
        <begin position="1"/>
        <end position="18"/>
    </location>
</feature>
<keyword evidence="5" id="KW-0808">Transferase</keyword>
<evidence type="ECO:0000256" key="14">
    <source>
        <dbReference type="SAM" id="Phobius"/>
    </source>
</evidence>
<dbReference type="Pfam" id="PF02518">
    <property type="entry name" value="HATPase_c"/>
    <property type="match status" value="1"/>
</dbReference>
<keyword evidence="7" id="KW-0547">Nucleotide-binding</keyword>
<evidence type="ECO:0000256" key="2">
    <source>
        <dbReference type="ARBA" id="ARBA00004141"/>
    </source>
</evidence>
<protein>
    <recommendedName>
        <fullName evidence="3">histidine kinase</fullName>
        <ecNumber evidence="3">2.7.13.3</ecNumber>
    </recommendedName>
</protein>
<comment type="catalytic activity">
    <reaction evidence="1">
        <text>ATP + protein L-histidine = ADP + protein N-phospho-L-histidine.</text>
        <dbReference type="EC" id="2.7.13.3"/>
    </reaction>
</comment>
<dbReference type="AlphaFoldDB" id="A0A272EQX3"/>
<dbReference type="EMBL" id="MDUX01000040">
    <property type="protein sequence ID" value="KAF7598690.1"/>
    <property type="molecule type" value="Genomic_DNA"/>
</dbReference>
<evidence type="ECO:0000313" key="16">
    <source>
        <dbReference type="EMBL" id="KAF7598690.1"/>
    </source>
</evidence>
<keyword evidence="8" id="KW-0418">Kinase</keyword>
<dbReference type="InterPro" id="IPR038318">
    <property type="entry name" value="KdpD_sf"/>
</dbReference>
<dbReference type="Pfam" id="PF13493">
    <property type="entry name" value="DUF4118"/>
    <property type="match status" value="1"/>
</dbReference>
<gene>
    <name evidence="16" type="ORF">BGI27_11835</name>
    <name evidence="17" type="ORF">CGU29_11230</name>
</gene>
<dbReference type="InterPro" id="IPR003661">
    <property type="entry name" value="HisK_dim/P_dom"/>
</dbReference>
<keyword evidence="10 14" id="KW-1133">Transmembrane helix</keyword>
<proteinExistence type="predicted"/>
<dbReference type="Gene3D" id="3.30.450.40">
    <property type="match status" value="1"/>
</dbReference>
<evidence type="ECO:0000256" key="10">
    <source>
        <dbReference type="ARBA" id="ARBA00022989"/>
    </source>
</evidence>
<dbReference type="InterPro" id="IPR029016">
    <property type="entry name" value="GAF-like_dom_sf"/>
</dbReference>
<evidence type="ECO:0000256" key="13">
    <source>
        <dbReference type="SAM" id="MobiDB-lite"/>
    </source>
</evidence>
<dbReference type="CDD" id="cd00082">
    <property type="entry name" value="HisKA"/>
    <property type="match status" value="1"/>
</dbReference>
<dbReference type="InterPro" id="IPR003594">
    <property type="entry name" value="HATPase_dom"/>
</dbReference>
<keyword evidence="19" id="KW-1185">Reference proteome</keyword>
<evidence type="ECO:0000256" key="12">
    <source>
        <dbReference type="ARBA" id="ARBA00023136"/>
    </source>
</evidence>
<comment type="caution">
    <text evidence="17">The sequence shown here is derived from an EMBL/GenBank/DDBJ whole genome shotgun (WGS) entry which is preliminary data.</text>
</comment>
<evidence type="ECO:0000313" key="17">
    <source>
        <dbReference type="EMBL" id="PAS92507.1"/>
    </source>
</evidence>
<dbReference type="PROSITE" id="PS50109">
    <property type="entry name" value="HIS_KIN"/>
    <property type="match status" value="1"/>
</dbReference>
<dbReference type="EC" id="2.7.13.3" evidence="3"/>
<dbReference type="GO" id="GO:0005524">
    <property type="term" value="F:ATP binding"/>
    <property type="evidence" value="ECO:0007669"/>
    <property type="project" value="UniProtKB-KW"/>
</dbReference>
<keyword evidence="12 14" id="KW-0472">Membrane</keyword>
<dbReference type="Gene3D" id="1.10.287.130">
    <property type="match status" value="1"/>
</dbReference>
<name>A0A272EQX3_9RHOO</name>
<dbReference type="Gene3D" id="3.30.565.10">
    <property type="entry name" value="Histidine kinase-like ATPase, C-terminal domain"/>
    <property type="match status" value="1"/>
</dbReference>
<dbReference type="Gene3D" id="1.20.120.620">
    <property type="entry name" value="Backbone structure of the membrane domain of e. Coli histidine kinase receptor kdpd"/>
    <property type="match status" value="1"/>
</dbReference>
<evidence type="ECO:0000256" key="9">
    <source>
        <dbReference type="ARBA" id="ARBA00022840"/>
    </source>
</evidence>
<dbReference type="GO" id="GO:0000155">
    <property type="term" value="F:phosphorelay sensor kinase activity"/>
    <property type="evidence" value="ECO:0007669"/>
    <property type="project" value="InterPro"/>
</dbReference>
<evidence type="ECO:0000256" key="7">
    <source>
        <dbReference type="ARBA" id="ARBA00022741"/>
    </source>
</evidence>
<reference evidence="16 19" key="1">
    <citation type="submission" date="2016-08" db="EMBL/GenBank/DDBJ databases">
        <title>Candidatus Dactylopiibacterium carminicum genome sequence.</title>
        <authorList>
            <person name="Ramirez-Puebla S.T."/>
            <person name="Ormeno-Orrillo E."/>
            <person name="Vera-Ponce De Leon A."/>
            <person name="Luis L."/>
            <person name="Sanchez-Flores A."/>
            <person name="Monica R."/>
            <person name="Martinez-Romero E."/>
        </authorList>
    </citation>
    <scope>NUCLEOTIDE SEQUENCE [LARGE SCALE GENOMIC DNA]</scope>
    <source>
        <strain evidence="16">END1</strain>
    </source>
</reference>
<dbReference type="GO" id="GO:0042802">
    <property type="term" value="F:identical protein binding"/>
    <property type="evidence" value="ECO:0007669"/>
    <property type="project" value="UniProtKB-ARBA"/>
</dbReference>
<dbReference type="Pfam" id="PF00512">
    <property type="entry name" value="HisKA"/>
    <property type="match status" value="1"/>
</dbReference>
<dbReference type="GO" id="GO:0005886">
    <property type="term" value="C:plasma membrane"/>
    <property type="evidence" value="ECO:0007669"/>
    <property type="project" value="TreeGrafter"/>
</dbReference>
<feature type="transmembrane region" description="Helical" evidence="14">
    <location>
        <begin position="105"/>
        <end position="127"/>
    </location>
</feature>
<dbReference type="InterPro" id="IPR036890">
    <property type="entry name" value="HATPase_C_sf"/>
</dbReference>
<feature type="transmembrane region" description="Helical" evidence="14">
    <location>
        <begin position="53"/>
        <end position="74"/>
    </location>
</feature>
<evidence type="ECO:0000256" key="1">
    <source>
        <dbReference type="ARBA" id="ARBA00000085"/>
    </source>
</evidence>
<evidence type="ECO:0000313" key="19">
    <source>
        <dbReference type="Proteomes" id="UP000623509"/>
    </source>
</evidence>
<dbReference type="InterPro" id="IPR004358">
    <property type="entry name" value="Sig_transdc_His_kin-like_C"/>
</dbReference>
<dbReference type="SUPFAM" id="SSF55874">
    <property type="entry name" value="ATPase domain of HSP90 chaperone/DNA topoisomerase II/histidine kinase"/>
    <property type="match status" value="1"/>
</dbReference>
<reference evidence="17 18" key="2">
    <citation type="submission" date="2017-07" db="EMBL/GenBank/DDBJ databases">
        <title>Candidatus Dactylopiibacterium carminicum, a nitrogen-fixing symbiont of the cochineal insect Dactylopius coccus and Dactylopius opuntiae (Hemiptera: Coccoidea: Dactylopiidae).</title>
        <authorList>
            <person name="Vera A."/>
        </authorList>
    </citation>
    <scope>NUCLEOTIDE SEQUENCE [LARGE SCALE GENOMIC DNA]</scope>
    <source>
        <strain evidence="17 18">NFDCM</strain>
    </source>
</reference>
<accession>A0A272EQX3</accession>
<feature type="transmembrane region" description="Helical" evidence="14">
    <location>
        <begin position="133"/>
        <end position="153"/>
    </location>
</feature>
<organism evidence="17 18">
    <name type="scientific">Candidatus Dactylopiibacterium carminicum</name>
    <dbReference type="NCBI Taxonomy" id="857335"/>
    <lineage>
        <taxon>Bacteria</taxon>
        <taxon>Pseudomonadati</taxon>
        <taxon>Pseudomonadota</taxon>
        <taxon>Betaproteobacteria</taxon>
        <taxon>Rhodocyclales</taxon>
        <taxon>Rhodocyclaceae</taxon>
        <taxon>Candidatus Dactylopiibacterium</taxon>
    </lineage>
</organism>
<keyword evidence="4" id="KW-0597">Phosphoprotein</keyword>
<dbReference type="InterPro" id="IPR036097">
    <property type="entry name" value="HisK_dim/P_sf"/>
</dbReference>
<keyword evidence="6 14" id="KW-0812">Transmembrane</keyword>
<evidence type="ECO:0000256" key="3">
    <source>
        <dbReference type="ARBA" id="ARBA00012438"/>
    </source>
</evidence>
<evidence type="ECO:0000313" key="18">
    <source>
        <dbReference type="Proteomes" id="UP000216107"/>
    </source>
</evidence>
<dbReference type="InterPro" id="IPR005467">
    <property type="entry name" value="His_kinase_dom"/>
</dbReference>
<feature type="domain" description="Histidine kinase" evidence="15">
    <location>
        <begin position="321"/>
        <end position="534"/>
    </location>
</feature>
<dbReference type="SMART" id="SM00387">
    <property type="entry name" value="HATPase_c"/>
    <property type="match status" value="1"/>
</dbReference>
<keyword evidence="11" id="KW-0902">Two-component regulatory system</keyword>
<evidence type="ECO:0000256" key="8">
    <source>
        <dbReference type="ARBA" id="ARBA00022777"/>
    </source>
</evidence>
<feature type="region of interest" description="Disordered" evidence="13">
    <location>
        <begin position="518"/>
        <end position="549"/>
    </location>
</feature>
<keyword evidence="9" id="KW-0067">ATP-binding</keyword>
<dbReference type="EMBL" id="NMRN01000036">
    <property type="protein sequence ID" value="PAS92507.1"/>
    <property type="molecule type" value="Genomic_DNA"/>
</dbReference>
<dbReference type="FunFam" id="3.30.565.10:FF:000042">
    <property type="entry name" value="Two-component sensor histidine kinase KdpD"/>
    <property type="match status" value="1"/>
</dbReference>
<dbReference type="SMART" id="SM00388">
    <property type="entry name" value="HisKA"/>
    <property type="match status" value="1"/>
</dbReference>
<sequence length="549" mass="59820">MRPIRNNTPPWRPGSSTPGGMAPFWRTMRPSSFREAPMPPPASLLTLKSWRKLLNASVLALVSCSVVTFVTTPLGNLLDLVNIALLYLLNVVVLAVWYGRLAAIIGAIFGSLVFAHIFVPPLFSLAITDPSYLITAVEMLLVALLAGHLTAGLGSKAKEAANREEMLASVYALAADLAGAPDLDAVTRSVSHFLSATAKGSNHAVFLNDESQRLRLIGQRDLPADLSFEEAYLAAETHTLIERREGESGSQYFPLAMKNNCHGVIAVAWRERELELLERQRLQMLASLVTATIERVRYADLARNAMLKAETEQLRSSILSALSHDIRTPLTSVVGLSDALEASQPALAPHQLEMAHELRELAGQISSMVSNLLDMARLRSGQLRLRLEWQPLEEVIGVALEQIRRRNTGHAIKVSIPPDLPLLEFDTTLIERVICNLLENAIKFSPDGDIQLVAQEQRNTVAISVLDEGPGIPSGAEEKIFEPFVQMKQESSTPGVGLGLAICRTILTAHGGEIRASTRREGGARFTFTLPKGNPPEAEEAPNEEGAQT</sequence>
<feature type="transmembrane region" description="Helical" evidence="14">
    <location>
        <begin position="80"/>
        <end position="98"/>
    </location>
</feature>
<evidence type="ECO:0000256" key="6">
    <source>
        <dbReference type="ARBA" id="ARBA00022692"/>
    </source>
</evidence>
<dbReference type="InterPro" id="IPR052023">
    <property type="entry name" value="Histidine_kinase_KdpD"/>
</dbReference>
<feature type="region of interest" description="Disordered" evidence="13">
    <location>
        <begin position="1"/>
        <end position="22"/>
    </location>
</feature>
<dbReference type="PANTHER" id="PTHR45569:SF1">
    <property type="entry name" value="SENSOR PROTEIN KDPD"/>
    <property type="match status" value="1"/>
</dbReference>
<dbReference type="CDD" id="cd00075">
    <property type="entry name" value="HATPase"/>
    <property type="match status" value="1"/>
</dbReference>
<evidence type="ECO:0000259" key="15">
    <source>
        <dbReference type="PROSITE" id="PS50109"/>
    </source>
</evidence>
<dbReference type="InterPro" id="IPR025201">
    <property type="entry name" value="KdpD_TM"/>
</dbReference>